<gene>
    <name evidence="2" type="ORF">GNZ18_16220</name>
</gene>
<dbReference type="PRINTS" id="PR01217">
    <property type="entry name" value="PRICHEXTENSN"/>
</dbReference>
<dbReference type="AlphaFoldDB" id="A0A7K1L173"/>
<feature type="compositionally biased region" description="Basic residues" evidence="1">
    <location>
        <begin position="182"/>
        <end position="195"/>
    </location>
</feature>
<comment type="caution">
    <text evidence="2">The sequence shown here is derived from an EMBL/GenBank/DDBJ whole genome shotgun (WGS) entry which is preliminary data.</text>
</comment>
<dbReference type="EMBL" id="WOFH01000005">
    <property type="protein sequence ID" value="MUN38141.1"/>
    <property type="molecule type" value="Genomic_DNA"/>
</dbReference>
<keyword evidence="3" id="KW-1185">Reference proteome</keyword>
<evidence type="ECO:0000313" key="3">
    <source>
        <dbReference type="Proteomes" id="UP000432015"/>
    </source>
</evidence>
<proteinExistence type="predicted"/>
<dbReference type="Proteomes" id="UP000432015">
    <property type="component" value="Unassembled WGS sequence"/>
</dbReference>
<feature type="region of interest" description="Disordered" evidence="1">
    <location>
        <begin position="57"/>
        <end position="78"/>
    </location>
</feature>
<organism evidence="2 3">
    <name type="scientific">Actinomadura litoris</name>
    <dbReference type="NCBI Taxonomy" id="2678616"/>
    <lineage>
        <taxon>Bacteria</taxon>
        <taxon>Bacillati</taxon>
        <taxon>Actinomycetota</taxon>
        <taxon>Actinomycetes</taxon>
        <taxon>Streptosporangiales</taxon>
        <taxon>Thermomonosporaceae</taxon>
        <taxon>Actinomadura</taxon>
    </lineage>
</organism>
<feature type="region of interest" description="Disordered" evidence="1">
    <location>
        <begin position="132"/>
        <end position="207"/>
    </location>
</feature>
<evidence type="ECO:0000313" key="2">
    <source>
        <dbReference type="EMBL" id="MUN38141.1"/>
    </source>
</evidence>
<feature type="compositionally biased region" description="Pro residues" evidence="1">
    <location>
        <begin position="62"/>
        <end position="78"/>
    </location>
</feature>
<protein>
    <submittedName>
        <fullName evidence="2">Uncharacterized protein</fullName>
    </submittedName>
</protein>
<dbReference type="RefSeq" id="WP_156217293.1">
    <property type="nucleotide sequence ID" value="NZ_WOFH01000005.1"/>
</dbReference>
<reference evidence="2 3" key="1">
    <citation type="submission" date="2019-11" db="EMBL/GenBank/DDBJ databases">
        <authorList>
            <person name="Cao P."/>
        </authorList>
    </citation>
    <scope>NUCLEOTIDE SEQUENCE [LARGE SCALE GENOMIC DNA]</scope>
    <source>
        <strain evidence="2 3">NEAU-AAG5</strain>
    </source>
</reference>
<accession>A0A7K1L173</accession>
<evidence type="ECO:0000256" key="1">
    <source>
        <dbReference type="SAM" id="MobiDB-lite"/>
    </source>
</evidence>
<sequence>MPKGTVRGWLTQRRALPDAVQFATMLRYFESTPHALQDDDLELLPRLYQDALEHKNGAFYSPRPPAEDPPTDDPPPVTGVPIVLRVEAHARAQADGGFRVARTAIWAGAAFGLGVVLSTATVVSGSSQARWVDQSAPAPPPSAPQVVAATPDAPDTTSPEPKPEPKRSTQRPEPAPLPARPVPRHVRPARPKARKPPVPPTSTPEKWQCTSVTAETAAVYEYSDTGSEVIQEKARGEVIEVVRWTDTPQGWVMVAIWKPHQSHYWMQRGTLGPFRPSPTHCKND</sequence>
<name>A0A7K1L173_9ACTN</name>